<reference evidence="1 2" key="1">
    <citation type="journal article" date="2019" name="Nat. Med.">
        <title>A library of human gut bacterial isolates paired with longitudinal multiomics data enables mechanistic microbiome research.</title>
        <authorList>
            <person name="Poyet M."/>
            <person name="Groussin M."/>
            <person name="Gibbons S.M."/>
            <person name="Avila-Pacheco J."/>
            <person name="Jiang X."/>
            <person name="Kearney S.M."/>
            <person name="Perrotta A.R."/>
            <person name="Berdy B."/>
            <person name="Zhao S."/>
            <person name="Lieberman T.D."/>
            <person name="Swanson P.K."/>
            <person name="Smith M."/>
            <person name="Roesemann S."/>
            <person name="Alexander J.E."/>
            <person name="Rich S.A."/>
            <person name="Livny J."/>
            <person name="Vlamakis H."/>
            <person name="Clish C."/>
            <person name="Bullock K."/>
            <person name="Deik A."/>
            <person name="Scott J."/>
            <person name="Pierce K.A."/>
            <person name="Xavier R.J."/>
            <person name="Alm E.J."/>
        </authorList>
    </citation>
    <scope>NUCLEOTIDE SEQUENCE [LARGE SCALE GENOMIC DNA]</scope>
    <source>
        <strain evidence="1 2">BIOML-A1</strain>
    </source>
</reference>
<dbReference type="EMBL" id="WNAL01000014">
    <property type="protein sequence ID" value="MTR81706.1"/>
    <property type="molecule type" value="Genomic_DNA"/>
</dbReference>
<gene>
    <name evidence="1" type="ORF">GMD30_08295</name>
</gene>
<sequence length="70" mass="8000">MAEESFKERARQEMIKAAKQYKDIYVDYEYLICSVTFEKNAESLYLCGFPAFVLSKGSSLALFVGTINDK</sequence>
<dbReference type="AlphaFoldDB" id="A0A844KMW0"/>
<dbReference type="Proteomes" id="UP000446657">
    <property type="component" value="Unassembled WGS sequence"/>
</dbReference>
<dbReference type="RefSeq" id="WP_155176499.1">
    <property type="nucleotide sequence ID" value="NZ_JADMYF010000016.1"/>
</dbReference>
<accession>A0A844KMW0</accession>
<evidence type="ECO:0000313" key="1">
    <source>
        <dbReference type="EMBL" id="MTR81706.1"/>
    </source>
</evidence>
<proteinExistence type="predicted"/>
<comment type="caution">
    <text evidence="1">The sequence shown here is derived from an EMBL/GenBank/DDBJ whole genome shotgun (WGS) entry which is preliminary data.</text>
</comment>
<evidence type="ECO:0000313" key="2">
    <source>
        <dbReference type="Proteomes" id="UP000446657"/>
    </source>
</evidence>
<protein>
    <submittedName>
        <fullName evidence="1">Uncharacterized protein</fullName>
    </submittedName>
</protein>
<name>A0A844KMW0_9FIRM</name>
<organism evidence="1 2">
    <name type="scientific">Roseburia faecis</name>
    <dbReference type="NCBI Taxonomy" id="301302"/>
    <lineage>
        <taxon>Bacteria</taxon>
        <taxon>Bacillati</taxon>
        <taxon>Bacillota</taxon>
        <taxon>Clostridia</taxon>
        <taxon>Lachnospirales</taxon>
        <taxon>Lachnospiraceae</taxon>
        <taxon>Roseburia</taxon>
    </lineage>
</organism>